<reference evidence="11" key="1">
    <citation type="journal article" date="2019" name="Sci. Rep.">
        <title>Draft genome of Tanacetum cinerariifolium, the natural source of mosquito coil.</title>
        <authorList>
            <person name="Yamashiro T."/>
            <person name="Shiraishi A."/>
            <person name="Satake H."/>
            <person name="Nakayama K."/>
        </authorList>
    </citation>
    <scope>NUCLEOTIDE SEQUENCE</scope>
</reference>
<dbReference type="GO" id="GO:0042026">
    <property type="term" value="P:protein refolding"/>
    <property type="evidence" value="ECO:0007669"/>
    <property type="project" value="InterPro"/>
</dbReference>
<feature type="compositionally biased region" description="Basic and acidic residues" evidence="9">
    <location>
        <begin position="1520"/>
        <end position="1534"/>
    </location>
</feature>
<feature type="region of interest" description="Disordered" evidence="9">
    <location>
        <begin position="2013"/>
        <end position="2040"/>
    </location>
</feature>
<feature type="region of interest" description="Disordered" evidence="9">
    <location>
        <begin position="3038"/>
        <end position="3074"/>
    </location>
</feature>
<dbReference type="PROSITE" id="PS51903">
    <property type="entry name" value="CLP_R"/>
    <property type="match status" value="1"/>
</dbReference>
<accession>A0A699GFY2</accession>
<dbReference type="CDD" id="cd19499">
    <property type="entry name" value="RecA-like_ClpB_Hsp104-like"/>
    <property type="match status" value="1"/>
</dbReference>
<feature type="compositionally biased region" description="Basic and acidic residues" evidence="9">
    <location>
        <begin position="425"/>
        <end position="437"/>
    </location>
</feature>
<keyword evidence="3 7" id="KW-0547">Nucleotide-binding</keyword>
<feature type="region of interest" description="Disordered" evidence="9">
    <location>
        <begin position="3538"/>
        <end position="3579"/>
    </location>
</feature>
<feature type="compositionally biased region" description="Low complexity" evidence="9">
    <location>
        <begin position="1179"/>
        <end position="1194"/>
    </location>
</feature>
<feature type="domain" description="Clp R" evidence="10">
    <location>
        <begin position="2177"/>
        <end position="2321"/>
    </location>
</feature>
<feature type="compositionally biased region" description="Low complexity" evidence="9">
    <location>
        <begin position="3041"/>
        <end position="3072"/>
    </location>
</feature>
<keyword evidence="8" id="KW-0175">Coiled coil</keyword>
<sequence>MDWRALAPPLARGGLWRRLHHKRWHYVALCTERVFCGVAIVDLGWTSTAFAYAFDRNDGDMLANFSADGQLGRRGQVADQAGGAMRIPGNRRRVRAARVAPAAGHGTGGGRRGACDAKVVRHAAGWRSAHLARGIRPGRRRGQLRLFQRPAGAQYGLEVGVGAHAGTGVQSAVGLFRRQRKRAVARRPGACAGARALPVRCQGRAVAVAYLYRRRFIGAVLHARGRAPRQPQEPARCQPFPATGGQLHRVGAQQRRRTETHRQSPDGRDRGTCLALVSWRATSRGYGPHEHQESRPTVRSPHGGRDRRLRQTVPHRHARAGQPGGRRLGCGRAALSAAHPGARQSGRAVAGAGAERQLYAPGGRCGQAGLRVAIGRAGRGGAGLGQPARHRFFALRGPGRKCGRGHRRRFRRPARLPGRRRRHRCDPAVRGERERGAQVHVGGASGRARQARDRAQDRPRRGRHRQRRPGVRRRHPPRRHAARALHRRFVRCGGNAGAPPSAARRAAGDTDQRRRPGADRRRRAGAKRGRTGAAGRRHPATARGRGRAAGQSGDPAGRRSRGALRGGRGGAAGRPAHRCAAAPARAHRDGGQPAGGRGARAAAADGGPQCPELLARRRIHRGRAPGAIDGSAGRLAGHHGAATCRGAGAGAGPAVRLRHCGGHAAAGRAGRPHAGGGAHRDGRRSGVRTGGVLRPGRRGRRGHDGPGGGPAAAEHDPGARHGRPHARGAPAGARPDPGRRRGAGTHAGAGGRHDDRPARTGGAGTRSRAGAGGRGGGAGRAGAAGGAPQPSRAGDPSVSAGAGTGGGMGRRHDRTAADPARGRGPAPGVFPCARCGRRAAAVFLGHARAAAGAAGAPHANRLRPRDGVYCHPARAGCGRGRGNAGRGARRDRSGQPQCRVRHHHPVRSEGAGAWRHPVRQAGRLLPRARETERRAGFVLGQGAYVGFIYTFHFRCRCTPWARNFSFGSQNVNSHIYPGSAVGGAGQCPPQLAIVSKIRALDLAAAKQHHAVAARIRLRHAQQPVPGVLLAQDRDVPDPGAAPDHRARRPVARRTQPFESGGADGHPQPAGAAGHFCRRAGLPRRAGMRQHRNVLHVDAGAARKGRAGIVCHRPRRVCGRHLVLDRQPAHDARQAPRGNEALGAARRRPGRAARPRQRGGRAHPGGDPATERSPGRNSWAASFAAGGRRAATARARAPRRRAACPPGTMRGCHRQISAARRPMFDFIFKRTTAPSQATPSATGATAAPEQGAATAAESTSRRDEQAQRAAALSGDEAGAVALILQSEFAGVRLAAAEHVQSQPALEQVLQAMRNTDRRVAKLMQGRLDAIRYQQAELRKAQASLEQAQRLLQDEKLTPNQVAELDRQWAITSAVPAVAEPFAVARAALAARLEAQVTLQRTIIDALAAVRQLAGAGLPADEAAQTAERHAADLASYQQAPEHAALPRHLLADYGQAIEQARAALAAAAARAAVPAPAPVAASVAAEAVVPAEAGVHTDAHSDASASVEAGADAHAAVAAAPKKEPRPPKPAQSREVEKKFLETLEAMEAALEQGSLHAAAEHDKWLKDHKIRLSSAQTDHLNHVRAELKRLGDWARWGGNVSREELVKAVEDMPAQGLAMSELAKKVGSMRERWKALDAVSGHAPKGLWERFDAACTAAYAPAAAHFKQLAEERHANAAKAQALIEEVRAMADSAAGGADLKNVAAAVQRLRQVWGRLGAIDRKDKRKLDQAFDKALAQMQAPLAEQRKIEATRREELITEAEQLDPADRHTLDKLRRLQERWQELAKALPLERKIEQALWQRFRVVCDAIFARRKETAHAADHERKAHLHAREALCKELETATFTGDDKEQLAAIAKTLRDAQSAWNAAGTVPRAAEARITARYQAAVAAVQAQADNIKRRAGAAQANALRDKLRVTQALEAAIAGQDGQDGKSDLDADAWQARWAELPPLPGEYEKALHGRFAAGLAAQGGNRAARRVRARTAENAGGSAAIVAQVRPETADGVCRLPAAVRDAGPGRRPHGQPHRTAVPPHRRGRPETGALMTVGLNQVRIQTEDFDLGAEVARLRAANPKIGAVVTFVGAVRDLNDGATVAEMELEHYPGMTEQAIADIIDQARQRWPTFGALVIHRVGPLKPLDQIVLVAATAAHRGEAFAACEFIIDYLKTAAPFWKKEQTPDGARWVDAREALSDSQSLAVGNDNQYIEPVHLLMALLNQDDGSTRSLLQRAGVNIGGLTRALKDALDRRPKVSGTGGDVQASRELVSVLNLADKEAQKRTDQFISSEMVLLALAEDKSDAGTLARENGLTRKALESAIDAVRGGGKVDSQEAEGQREALKKYTLDLTERARAGKLDPVIGRDDEIRRAIQVLQRRSKNNPVLIGEPGVGKTAIVEGLAQRIVNNEVPDSLKGKRVLALDMAALVAGAKYRGEFEERLKTVLKELAMDEGQTIVFIDEMHTMVGAGKADGAMDAGNMLKPALARGELHCVGATTLDEYRKYIEKDAALERRFQKILVDEPSVEDTIAILRGLQDKYELHHKVAISDAAIIAAAELSHRYITDRFLPDKAIDLIDEAASKIKIEIDSKPEVMDKLERRLIQLKIEKEAVKKEKDEGSRRRLDLIEEEIERLQRELNDYEEILKAEKAVVQGSTHIKEEIERIKLQMEQATRESNWQRVSELQYGRLPELEAELKRAETATANGVSLEKNSPPKQKLLRTEVGAEEIAEVVSRATGIPVSRMMQGERDKLLHIEEKLHERVVGQDEAISAVSDAIRRSRAGLSDPNRPYGSFMFLGPTGVGKTELSKALAGFLFDTEESMIRIDMSEFMEKHSVARLIGAPPGYVGYDEGGYLTEAVRRKPYSVILLDEVEKAHPDVFNVLLQALDDGRMTDGQGRTVDFKNTVIIMTSNLGSHKIQAMEDSDPALVKLSVMAEVRSHFRPEFINRIDEIVVFHGLDEKNIGAIAKIQLAILERRLAKMDMALQITDGALHKIAEAGYDPVYGARPLKRAIQQQIENPLSKLILQGRFGPKDVIHVDAENGELTFNPARRPPATAASRARSAAPHAPAAPAGATAGIPSPAPVRTAASACVPMRPPRHAHGAHRAARHFVEDHFAEQPFPVRLLVFIVLRERGNQFAQQGRHVHHLAVVARERRTARVHEHGPQQRALQYRDRVLHAGRYPDGPLRRHDPAAVVSRDPHHALHRIGKLPVRMVVRQQHGVRFQVAAGDGHVPVRRGIHAHAVEQSVGDDGSWHGVNRVDVATGVHDGRQNIVPAGCQGNRPGGTGPRNLPLLPLDTGRADPVAQARIPPVVQRAGLADDGVFCRLRRGAGHGRLRGGPVQRARGADERRRAAGPVGRGAVICSHVPATDGGRVHGRLRQLRVPSGRLYLAQPARVEGAAGARLFRARHQRQYRLGAVAAVFDVGGGPHRLAHRAAVRIAAAVVRAGAAAVEPPRIAPRTGDRARDRRCRRGGRQSARFSAPESGVDVFCLLRDFVDGAGWRANLRRHQPGEPVRHVAGVGHVGLYVLHAGVGGGHVVWRLPGRRQPSPRPHHHAGVCVGSRDRAGAGGGNRSRVDGDRADGPDRFRDRHCRTVARPHDTGRGARQRHRPRIWRRVFGTGHGPGHRSVAVRGADGRQPPGCRVRMHRHLPGAGDPYHAGGGQSPPGSGCAESGLERFRLKDADCWVFTSLFDDYF</sequence>
<feature type="region of interest" description="Disordered" evidence="9">
    <location>
        <begin position="284"/>
        <end position="327"/>
    </location>
</feature>
<dbReference type="PRINTS" id="PR00300">
    <property type="entry name" value="CLPPROTEASEA"/>
</dbReference>
<dbReference type="InterPro" id="IPR036628">
    <property type="entry name" value="Clp_N_dom_sf"/>
</dbReference>
<dbReference type="InterPro" id="IPR003448">
    <property type="entry name" value="Mopterin_biosynth_MoaE"/>
</dbReference>
<feature type="region of interest" description="Disordered" evidence="9">
    <location>
        <begin position="1232"/>
        <end position="1270"/>
    </location>
</feature>
<dbReference type="InterPro" id="IPR036563">
    <property type="entry name" value="MoaE_sf"/>
</dbReference>
<feature type="compositionally biased region" description="Basic and acidic residues" evidence="9">
    <location>
        <begin position="256"/>
        <end position="271"/>
    </location>
</feature>
<dbReference type="InterPro" id="IPR003959">
    <property type="entry name" value="ATPase_AAA_core"/>
</dbReference>
<keyword evidence="4 7" id="KW-0067">ATP-binding</keyword>
<feature type="region of interest" description="Disordered" evidence="9">
    <location>
        <begin position="1029"/>
        <end position="1074"/>
    </location>
</feature>
<evidence type="ECO:0000256" key="1">
    <source>
        <dbReference type="ARBA" id="ARBA00008675"/>
    </source>
</evidence>
<dbReference type="Gene3D" id="1.10.1780.10">
    <property type="entry name" value="Clp, N-terminal domain"/>
    <property type="match status" value="1"/>
</dbReference>
<evidence type="ECO:0000256" key="2">
    <source>
        <dbReference type="ARBA" id="ARBA00022737"/>
    </source>
</evidence>
<dbReference type="GO" id="GO:0034605">
    <property type="term" value="P:cellular response to heat"/>
    <property type="evidence" value="ECO:0007669"/>
    <property type="project" value="TreeGrafter"/>
</dbReference>
<feature type="region of interest" description="Disordered" evidence="9">
    <location>
        <begin position="1127"/>
        <end position="1210"/>
    </location>
</feature>
<dbReference type="Pfam" id="PF10431">
    <property type="entry name" value="ClpB_D2-small"/>
    <property type="match status" value="1"/>
</dbReference>
<feature type="region of interest" description="Disordered" evidence="9">
    <location>
        <begin position="1494"/>
        <end position="1534"/>
    </location>
</feature>
<feature type="region of interest" description="Disordered" evidence="9">
    <location>
        <begin position="664"/>
        <end position="827"/>
    </location>
</feature>
<dbReference type="SUPFAM" id="SSF81923">
    <property type="entry name" value="Double Clp-N motif"/>
    <property type="match status" value="1"/>
</dbReference>
<evidence type="ECO:0000256" key="8">
    <source>
        <dbReference type="SAM" id="Coils"/>
    </source>
</evidence>
<evidence type="ECO:0000259" key="10">
    <source>
        <dbReference type="PROSITE" id="PS51903"/>
    </source>
</evidence>
<feature type="coiled-coil region" evidence="8">
    <location>
        <begin position="1329"/>
        <end position="1356"/>
    </location>
</feature>
<evidence type="ECO:0000256" key="6">
    <source>
        <dbReference type="PROSITE-ProRule" id="PRU01251"/>
    </source>
</evidence>
<evidence type="ECO:0000256" key="5">
    <source>
        <dbReference type="ARBA" id="ARBA00023186"/>
    </source>
</evidence>
<feature type="compositionally biased region" description="Low complexity" evidence="9">
    <location>
        <begin position="1501"/>
        <end position="1519"/>
    </location>
</feature>
<dbReference type="InterPro" id="IPR001270">
    <property type="entry name" value="ClpA/B"/>
</dbReference>
<dbReference type="InterPro" id="IPR004176">
    <property type="entry name" value="Clp_R_N"/>
</dbReference>
<dbReference type="Gene3D" id="1.10.8.60">
    <property type="match status" value="1"/>
</dbReference>
<dbReference type="Pfam" id="PF07724">
    <property type="entry name" value="AAA_2"/>
    <property type="match status" value="1"/>
</dbReference>
<dbReference type="GO" id="GO:0005524">
    <property type="term" value="F:ATP binding"/>
    <property type="evidence" value="ECO:0007669"/>
    <property type="project" value="UniProtKB-KW"/>
</dbReference>
<feature type="compositionally biased region" description="Basic residues" evidence="9">
    <location>
        <begin position="305"/>
        <end position="319"/>
    </location>
</feature>
<dbReference type="GO" id="GO:0005737">
    <property type="term" value="C:cytoplasm"/>
    <property type="evidence" value="ECO:0007669"/>
    <property type="project" value="InterPro"/>
</dbReference>
<dbReference type="Gene3D" id="3.90.1170.40">
    <property type="entry name" value="Molybdopterin biosynthesis MoaE subunit"/>
    <property type="match status" value="1"/>
</dbReference>
<organism evidence="11">
    <name type="scientific">Tanacetum cinerariifolium</name>
    <name type="common">Dalmatian daisy</name>
    <name type="synonym">Chrysanthemum cinerariifolium</name>
    <dbReference type="NCBI Taxonomy" id="118510"/>
    <lineage>
        <taxon>Eukaryota</taxon>
        <taxon>Viridiplantae</taxon>
        <taxon>Streptophyta</taxon>
        <taxon>Embryophyta</taxon>
        <taxon>Tracheophyta</taxon>
        <taxon>Spermatophyta</taxon>
        <taxon>Magnoliopsida</taxon>
        <taxon>eudicotyledons</taxon>
        <taxon>Gunneridae</taxon>
        <taxon>Pentapetalae</taxon>
        <taxon>asterids</taxon>
        <taxon>campanulids</taxon>
        <taxon>Asterales</taxon>
        <taxon>Asteraceae</taxon>
        <taxon>Asteroideae</taxon>
        <taxon>Anthemideae</taxon>
        <taxon>Anthemidinae</taxon>
        <taxon>Tanacetum</taxon>
    </lineage>
</organism>
<comment type="similarity">
    <text evidence="1 7">Belongs to the ClpA/ClpB family.</text>
</comment>
<feature type="region of interest" description="Disordered" evidence="9">
    <location>
        <begin position="227"/>
        <end position="271"/>
    </location>
</feature>
<dbReference type="InterPro" id="IPR027417">
    <property type="entry name" value="P-loop_NTPase"/>
</dbReference>
<dbReference type="SUPFAM" id="SSF54690">
    <property type="entry name" value="Molybdopterin synthase subunit MoaE"/>
    <property type="match status" value="1"/>
</dbReference>
<protein>
    <submittedName>
        <fullName evidence="11">Chaperone protein ClpB3, chloroplastic</fullName>
    </submittedName>
</protein>
<feature type="compositionally biased region" description="Low complexity" evidence="9">
    <location>
        <begin position="817"/>
        <end position="827"/>
    </location>
</feature>
<feature type="compositionally biased region" description="Low complexity" evidence="9">
    <location>
        <begin position="599"/>
        <end position="608"/>
    </location>
</feature>
<feature type="region of interest" description="Disordered" evidence="9">
    <location>
        <begin position="879"/>
        <end position="913"/>
    </location>
</feature>
<dbReference type="EMBL" id="BKCJ010000005">
    <property type="protein sequence ID" value="GEU28401.1"/>
    <property type="molecule type" value="Genomic_DNA"/>
</dbReference>
<dbReference type="InterPro" id="IPR028299">
    <property type="entry name" value="ClpA/B_CS2"/>
</dbReference>
<evidence type="ECO:0000313" key="11">
    <source>
        <dbReference type="EMBL" id="GEU28401.1"/>
    </source>
</evidence>
<dbReference type="FunFam" id="3.40.50.300:FF:000025">
    <property type="entry name" value="ATP-dependent Clp protease subunit"/>
    <property type="match status" value="1"/>
</dbReference>
<dbReference type="InterPro" id="IPR018368">
    <property type="entry name" value="ClpA/B_CS1"/>
</dbReference>
<feature type="region of interest" description="Disordered" evidence="9">
    <location>
        <begin position="414"/>
        <end position="608"/>
    </location>
</feature>
<dbReference type="InterPro" id="IPR007139">
    <property type="entry name" value="DUF349"/>
</dbReference>
<dbReference type="InterPro" id="IPR041546">
    <property type="entry name" value="ClpA/ClpB_AAA_lid"/>
</dbReference>
<feature type="compositionally biased region" description="Basic and acidic residues" evidence="9">
    <location>
        <begin position="3566"/>
        <end position="3579"/>
    </location>
</feature>
<dbReference type="PROSITE" id="PS00870">
    <property type="entry name" value="CLPAB_1"/>
    <property type="match status" value="1"/>
</dbReference>
<dbReference type="Pfam" id="PF02861">
    <property type="entry name" value="Clp_N"/>
    <property type="match status" value="1"/>
</dbReference>
<dbReference type="Pfam" id="PF02391">
    <property type="entry name" value="MoaE"/>
    <property type="match status" value="1"/>
</dbReference>
<gene>
    <name evidence="11" type="ORF">Tci_000379</name>
</gene>
<feature type="compositionally biased region" description="Basic residues" evidence="9">
    <location>
        <begin position="460"/>
        <end position="490"/>
    </location>
</feature>
<dbReference type="SUPFAM" id="SSF52540">
    <property type="entry name" value="P-loop containing nucleoside triphosphate hydrolases"/>
    <property type="match status" value="2"/>
</dbReference>
<dbReference type="PANTHER" id="PTHR11638:SF18">
    <property type="entry name" value="HEAT SHOCK PROTEIN 104"/>
    <property type="match status" value="1"/>
</dbReference>
<dbReference type="InterPro" id="IPR050130">
    <property type="entry name" value="ClpA_ClpB"/>
</dbReference>
<dbReference type="NCBIfam" id="TIGR03346">
    <property type="entry name" value="chaperone_ClpB"/>
    <property type="match status" value="1"/>
</dbReference>
<dbReference type="Gene3D" id="3.40.50.300">
    <property type="entry name" value="P-loop containing nucleotide triphosphate hydrolases"/>
    <property type="match status" value="3"/>
</dbReference>
<proteinExistence type="inferred from homology"/>
<dbReference type="Pfam" id="PF10974">
    <property type="entry name" value="DUF2804"/>
    <property type="match status" value="1"/>
</dbReference>
<comment type="caution">
    <text evidence="11">The sequence shown here is derived from an EMBL/GenBank/DDBJ whole genome shotgun (WGS) entry which is preliminary data.</text>
</comment>
<dbReference type="FunFam" id="3.40.50.300:FF:000010">
    <property type="entry name" value="Chaperone clpB 1, putative"/>
    <property type="match status" value="1"/>
</dbReference>
<dbReference type="Pfam" id="PF17871">
    <property type="entry name" value="AAA_lid_9"/>
    <property type="match status" value="1"/>
</dbReference>
<feature type="compositionally biased region" description="Basic and acidic residues" evidence="9">
    <location>
        <begin position="287"/>
        <end position="296"/>
    </location>
</feature>
<feature type="compositionally biased region" description="Low complexity" evidence="9">
    <location>
        <begin position="1232"/>
        <end position="1256"/>
    </location>
</feature>
<dbReference type="PANTHER" id="PTHR11638">
    <property type="entry name" value="ATP-DEPENDENT CLP PROTEASE"/>
    <property type="match status" value="1"/>
</dbReference>
<keyword evidence="2 6" id="KW-0677">Repeat</keyword>
<feature type="compositionally biased region" description="Basic and acidic residues" evidence="9">
    <location>
        <begin position="506"/>
        <end position="519"/>
    </location>
</feature>
<dbReference type="CDD" id="cd00009">
    <property type="entry name" value="AAA"/>
    <property type="match status" value="1"/>
</dbReference>
<feature type="compositionally biased region" description="Basic and acidic residues" evidence="9">
    <location>
        <begin position="450"/>
        <end position="459"/>
    </location>
</feature>
<dbReference type="InterPro" id="IPR021243">
    <property type="entry name" value="DUF2804"/>
</dbReference>
<dbReference type="GO" id="GO:0006777">
    <property type="term" value="P:Mo-molybdopterin cofactor biosynthetic process"/>
    <property type="evidence" value="ECO:0007669"/>
    <property type="project" value="InterPro"/>
</dbReference>
<dbReference type="SMART" id="SM00382">
    <property type="entry name" value="AAA"/>
    <property type="match status" value="2"/>
</dbReference>
<feature type="compositionally biased region" description="Gly residues" evidence="9">
    <location>
        <begin position="770"/>
        <end position="785"/>
    </location>
</feature>
<evidence type="ECO:0000256" key="9">
    <source>
        <dbReference type="SAM" id="MobiDB-lite"/>
    </source>
</evidence>
<dbReference type="InterPro" id="IPR019489">
    <property type="entry name" value="Clp_ATPase_C"/>
</dbReference>
<name>A0A699GFY2_TANCI</name>
<feature type="compositionally biased region" description="Basic residues" evidence="9">
    <location>
        <begin position="414"/>
        <end position="424"/>
    </location>
</feature>
<dbReference type="Pfam" id="PF03993">
    <property type="entry name" value="DUF349"/>
    <property type="match status" value="2"/>
</dbReference>
<feature type="region of interest" description="Disordered" evidence="9">
    <location>
        <begin position="3640"/>
        <end position="3663"/>
    </location>
</feature>
<dbReference type="GO" id="GO:0016887">
    <property type="term" value="F:ATP hydrolysis activity"/>
    <property type="evidence" value="ECO:0007669"/>
    <property type="project" value="InterPro"/>
</dbReference>
<dbReference type="CDD" id="cd00756">
    <property type="entry name" value="MoaE"/>
    <property type="match status" value="1"/>
</dbReference>
<dbReference type="InterPro" id="IPR003593">
    <property type="entry name" value="AAA+_ATPase"/>
</dbReference>
<dbReference type="PROSITE" id="PS00871">
    <property type="entry name" value="CLPAB_2"/>
    <property type="match status" value="1"/>
</dbReference>
<feature type="compositionally biased region" description="Basic residues" evidence="9">
    <location>
        <begin position="520"/>
        <end position="546"/>
    </location>
</feature>
<evidence type="ECO:0000256" key="3">
    <source>
        <dbReference type="ARBA" id="ARBA00022741"/>
    </source>
</evidence>
<dbReference type="FunFam" id="3.40.50.300:FF:000120">
    <property type="entry name" value="ATP-dependent chaperone ClpB"/>
    <property type="match status" value="1"/>
</dbReference>
<dbReference type="Pfam" id="PF00004">
    <property type="entry name" value="AAA"/>
    <property type="match status" value="1"/>
</dbReference>
<feature type="compositionally biased region" description="Basic residues" evidence="9">
    <location>
        <begin position="1144"/>
        <end position="1160"/>
    </location>
</feature>
<evidence type="ECO:0000256" key="7">
    <source>
        <dbReference type="RuleBase" id="RU004432"/>
    </source>
</evidence>
<dbReference type="InterPro" id="IPR017730">
    <property type="entry name" value="Chaperonin_ClpB"/>
</dbReference>
<dbReference type="SMART" id="SM01086">
    <property type="entry name" value="ClpB_D2-small"/>
    <property type="match status" value="1"/>
</dbReference>
<evidence type="ECO:0000256" key="4">
    <source>
        <dbReference type="ARBA" id="ARBA00022840"/>
    </source>
</evidence>
<feature type="region of interest" description="Disordered" evidence="9">
    <location>
        <begin position="3447"/>
        <end position="3471"/>
    </location>
</feature>
<feature type="coiled-coil region" evidence="8">
    <location>
        <begin position="2587"/>
        <end position="2667"/>
    </location>
</feature>
<keyword evidence="5 7" id="KW-0143">Chaperone</keyword>